<feature type="chain" id="PRO_5002664055" description="Carboxypeptidase regulatory-like domain-containing protein" evidence="2">
    <location>
        <begin position="20"/>
        <end position="138"/>
    </location>
</feature>
<accession>A3ZSJ8</accession>
<gene>
    <name evidence="3" type="ORF">DSM3645_14970</name>
</gene>
<evidence type="ECO:0008006" key="5">
    <source>
        <dbReference type="Google" id="ProtNLM"/>
    </source>
</evidence>
<dbReference type="STRING" id="314230.DSM3645_14970"/>
<reference evidence="3 4" key="1">
    <citation type="submission" date="2006-02" db="EMBL/GenBank/DDBJ databases">
        <authorList>
            <person name="Amann R."/>
            <person name="Ferriera S."/>
            <person name="Johnson J."/>
            <person name="Kravitz S."/>
            <person name="Halpern A."/>
            <person name="Remington K."/>
            <person name="Beeson K."/>
            <person name="Tran B."/>
            <person name="Rogers Y.-H."/>
            <person name="Friedman R."/>
            <person name="Venter J.C."/>
        </authorList>
    </citation>
    <scope>NUCLEOTIDE SEQUENCE [LARGE SCALE GENOMIC DNA]</scope>
    <source>
        <strain evidence="3 4">DSM 3645</strain>
    </source>
</reference>
<dbReference type="EMBL" id="AANZ01000008">
    <property type="protein sequence ID" value="EAQ80658.1"/>
    <property type="molecule type" value="Genomic_DNA"/>
</dbReference>
<keyword evidence="2" id="KW-0732">Signal</keyword>
<proteinExistence type="predicted"/>
<dbReference type="AlphaFoldDB" id="A3ZSJ8"/>
<evidence type="ECO:0000256" key="1">
    <source>
        <dbReference type="SAM" id="MobiDB-lite"/>
    </source>
</evidence>
<dbReference type="OrthoDB" id="289094at2"/>
<feature type="signal peptide" evidence="2">
    <location>
        <begin position="1"/>
        <end position="19"/>
    </location>
</feature>
<feature type="compositionally biased region" description="Basic and acidic residues" evidence="1">
    <location>
        <begin position="124"/>
        <end position="138"/>
    </location>
</feature>
<organism evidence="3 4">
    <name type="scientific">Blastopirellula marina DSM 3645</name>
    <dbReference type="NCBI Taxonomy" id="314230"/>
    <lineage>
        <taxon>Bacteria</taxon>
        <taxon>Pseudomonadati</taxon>
        <taxon>Planctomycetota</taxon>
        <taxon>Planctomycetia</taxon>
        <taxon>Pirellulales</taxon>
        <taxon>Pirellulaceae</taxon>
        <taxon>Blastopirellula</taxon>
    </lineage>
</organism>
<protein>
    <recommendedName>
        <fullName evidence="5">Carboxypeptidase regulatory-like domain-containing protein</fullName>
    </recommendedName>
</protein>
<name>A3ZSJ8_9BACT</name>
<evidence type="ECO:0000313" key="4">
    <source>
        <dbReference type="Proteomes" id="UP000004358"/>
    </source>
</evidence>
<dbReference type="eggNOG" id="ENOG502ZJ3Z">
    <property type="taxonomic scope" value="Bacteria"/>
</dbReference>
<dbReference type="HOGENOM" id="CLU_113730_2_0_0"/>
<feature type="region of interest" description="Disordered" evidence="1">
    <location>
        <begin position="115"/>
        <end position="138"/>
    </location>
</feature>
<sequence>MRQRHRNVFGILGCMLLFAANGCNFGNDSLERYELSGAVTYDGKPIPYGEISFAPDTAKGNSGPGAVATILEGAYHVTGEKGLIGGPHVITVTGYTGVPDNAAVMAGTASQPKPLFAPFSTSDDLPRGDATHDVEIPK</sequence>
<dbReference type="RefSeq" id="WP_002650892.1">
    <property type="nucleotide sequence ID" value="NZ_CH672376.1"/>
</dbReference>
<dbReference type="Proteomes" id="UP000004358">
    <property type="component" value="Unassembled WGS sequence"/>
</dbReference>
<evidence type="ECO:0000313" key="3">
    <source>
        <dbReference type="EMBL" id="EAQ80658.1"/>
    </source>
</evidence>
<evidence type="ECO:0000256" key="2">
    <source>
        <dbReference type="SAM" id="SignalP"/>
    </source>
</evidence>
<comment type="caution">
    <text evidence="3">The sequence shown here is derived from an EMBL/GenBank/DDBJ whole genome shotgun (WGS) entry which is preliminary data.</text>
</comment>